<feature type="compositionally biased region" description="Low complexity" evidence="1">
    <location>
        <begin position="174"/>
        <end position="186"/>
    </location>
</feature>
<feature type="compositionally biased region" description="Low complexity" evidence="1">
    <location>
        <begin position="82"/>
        <end position="95"/>
    </location>
</feature>
<dbReference type="EMBL" id="PJQL01003991">
    <property type="protein sequence ID" value="RCH80299.1"/>
    <property type="molecule type" value="Genomic_DNA"/>
</dbReference>
<gene>
    <name evidence="2" type="ORF">CU097_002536</name>
</gene>
<evidence type="ECO:0000313" key="2">
    <source>
        <dbReference type="EMBL" id="RCH80299.1"/>
    </source>
</evidence>
<dbReference type="STRING" id="86630.A0A367IRP7"/>
<proteinExistence type="predicted"/>
<evidence type="ECO:0008006" key="4">
    <source>
        <dbReference type="Google" id="ProtNLM"/>
    </source>
</evidence>
<feature type="compositionally biased region" description="Low complexity" evidence="1">
    <location>
        <begin position="207"/>
        <end position="234"/>
    </location>
</feature>
<dbReference type="GO" id="GO:0010972">
    <property type="term" value="P:negative regulation of G2/M transition of mitotic cell cycle"/>
    <property type="evidence" value="ECO:0007669"/>
    <property type="project" value="TreeGrafter"/>
</dbReference>
<organism evidence="2 3">
    <name type="scientific">Rhizopus azygosporus</name>
    <name type="common">Rhizopus microsporus var. azygosporus</name>
    <dbReference type="NCBI Taxonomy" id="86630"/>
    <lineage>
        <taxon>Eukaryota</taxon>
        <taxon>Fungi</taxon>
        <taxon>Fungi incertae sedis</taxon>
        <taxon>Mucoromycota</taxon>
        <taxon>Mucoromycotina</taxon>
        <taxon>Mucoromycetes</taxon>
        <taxon>Mucorales</taxon>
        <taxon>Mucorineae</taxon>
        <taxon>Rhizopodaceae</taxon>
        <taxon>Rhizopus</taxon>
    </lineage>
</organism>
<feature type="compositionally biased region" description="Polar residues" evidence="1">
    <location>
        <begin position="96"/>
        <end position="109"/>
    </location>
</feature>
<keyword evidence="3" id="KW-1185">Reference proteome</keyword>
<dbReference type="PANTHER" id="PTHR43628">
    <property type="entry name" value="ACTIVATOR OF C KINASE PROTEIN 1-RELATED"/>
    <property type="match status" value="1"/>
</dbReference>
<feature type="compositionally biased region" description="Polar residues" evidence="1">
    <location>
        <begin position="126"/>
        <end position="144"/>
    </location>
</feature>
<evidence type="ECO:0000313" key="3">
    <source>
        <dbReference type="Proteomes" id="UP000252139"/>
    </source>
</evidence>
<dbReference type="Proteomes" id="UP000252139">
    <property type="component" value="Unassembled WGS sequence"/>
</dbReference>
<dbReference type="Pfam" id="PF08238">
    <property type="entry name" value="Sel1"/>
    <property type="match status" value="3"/>
</dbReference>
<dbReference type="InterPro" id="IPR011990">
    <property type="entry name" value="TPR-like_helical_dom_sf"/>
</dbReference>
<dbReference type="SUPFAM" id="SSF81901">
    <property type="entry name" value="HCP-like"/>
    <property type="match status" value="1"/>
</dbReference>
<feature type="compositionally biased region" description="Polar residues" evidence="1">
    <location>
        <begin position="151"/>
        <end position="168"/>
    </location>
</feature>
<dbReference type="AlphaFoldDB" id="A0A367IRP7"/>
<reference evidence="2 3" key="1">
    <citation type="journal article" date="2018" name="G3 (Bethesda)">
        <title>Phylogenetic and Phylogenomic Definition of Rhizopus Species.</title>
        <authorList>
            <person name="Gryganskyi A.P."/>
            <person name="Golan J."/>
            <person name="Dolatabadi S."/>
            <person name="Mondo S."/>
            <person name="Robb S."/>
            <person name="Idnurm A."/>
            <person name="Muszewska A."/>
            <person name="Steczkiewicz K."/>
            <person name="Masonjones S."/>
            <person name="Liao H.L."/>
            <person name="Gajdeczka M.T."/>
            <person name="Anike F."/>
            <person name="Vuek A."/>
            <person name="Anishchenko I.M."/>
            <person name="Voigt K."/>
            <person name="de Hoog G.S."/>
            <person name="Smith M.E."/>
            <person name="Heitman J."/>
            <person name="Vilgalys R."/>
            <person name="Stajich J.E."/>
        </authorList>
    </citation>
    <scope>NUCLEOTIDE SEQUENCE [LARGE SCALE GENOMIC DNA]</scope>
    <source>
        <strain evidence="2 3">CBS 357.93</strain>
    </source>
</reference>
<evidence type="ECO:0000256" key="1">
    <source>
        <dbReference type="SAM" id="MobiDB-lite"/>
    </source>
</evidence>
<dbReference type="InterPro" id="IPR006597">
    <property type="entry name" value="Sel1-like"/>
</dbReference>
<dbReference type="SMART" id="SM00671">
    <property type="entry name" value="SEL1"/>
    <property type="match status" value="3"/>
</dbReference>
<dbReference type="OrthoDB" id="2148946at2759"/>
<dbReference type="Gene3D" id="1.25.40.10">
    <property type="entry name" value="Tetratricopeptide repeat domain"/>
    <property type="match status" value="1"/>
</dbReference>
<comment type="caution">
    <text evidence="2">The sequence shown here is derived from an EMBL/GenBank/DDBJ whole genome shotgun (WGS) entry which is preliminary data.</text>
</comment>
<accession>A0A367IRP7</accession>
<protein>
    <recommendedName>
        <fullName evidence="4">HCP-like protein</fullName>
    </recommendedName>
</protein>
<feature type="region of interest" description="Disordered" evidence="1">
    <location>
        <begin position="64"/>
        <end position="247"/>
    </location>
</feature>
<dbReference type="PANTHER" id="PTHR43628:SF1">
    <property type="entry name" value="CHITIN SYNTHASE REGULATORY FACTOR 2-RELATED"/>
    <property type="match status" value="1"/>
</dbReference>
<sequence>MAFFHSYQQQEHNLPNPQVQVMCQPKSVRSNVQHVAETPLQIYQAYVEPCTAAKSVQEAIPDKFLLQPVPKNKRHQTREGNDNNNSNNSSSSSSNPSQVAPTASTSTSRMPKPPLTPLVIPPTPVRSSSSPNRAIVTPTRSSSIPHDLQLTPGSMTPGSMTPGSSRSAYSPHGFSPFTSSPITPSPNTLLPHTVLPIVNPPDHKISHSSSNNNNSNNSNSVNSVNHSNNNSNNNTLKVSNAPHHKKQSIVPDNAAERFVHEGIKFHELGKLEQAAEMFKQAAAMELPMGMFLYGISIRHGWGCKKNEHLAFQYLQKAAEHAVEDLEGFSNTVNTSASKGELIMAIYELGVSFRHGWGCKKNKETAAYYFKIAADLNDPDAQNDLGHCYYHGHGVKKDLKMAAKYYRMADKQGQGIMGNSWIWKSKYD</sequence>
<name>A0A367IRP7_RHIAZ</name>
<dbReference type="GO" id="GO:0032153">
    <property type="term" value="C:cell division site"/>
    <property type="evidence" value="ECO:0007669"/>
    <property type="project" value="TreeGrafter"/>
</dbReference>
<dbReference type="InterPro" id="IPR052945">
    <property type="entry name" value="Mitotic_Regulator"/>
</dbReference>
<feature type="compositionally biased region" description="Pro residues" evidence="1">
    <location>
        <begin position="111"/>
        <end position="124"/>
    </location>
</feature>